<reference evidence="1 2" key="1">
    <citation type="submission" date="2016-03" db="EMBL/GenBank/DDBJ databases">
        <title>Whole genome sequencing of Grifola frondosa 9006-11.</title>
        <authorList>
            <person name="Min B."/>
            <person name="Park H."/>
            <person name="Kim J.-G."/>
            <person name="Cho H."/>
            <person name="Oh Y.-L."/>
            <person name="Kong W.-S."/>
            <person name="Choi I.-G."/>
        </authorList>
    </citation>
    <scope>NUCLEOTIDE SEQUENCE [LARGE SCALE GENOMIC DNA]</scope>
    <source>
        <strain evidence="1 2">9006-11</strain>
    </source>
</reference>
<comment type="caution">
    <text evidence="1">The sequence shown here is derived from an EMBL/GenBank/DDBJ whole genome shotgun (WGS) entry which is preliminary data.</text>
</comment>
<dbReference type="Proteomes" id="UP000092993">
    <property type="component" value="Unassembled WGS sequence"/>
</dbReference>
<evidence type="ECO:0000313" key="2">
    <source>
        <dbReference type="Proteomes" id="UP000092993"/>
    </source>
</evidence>
<gene>
    <name evidence="1" type="ORF">A0H81_04204</name>
</gene>
<organism evidence="1 2">
    <name type="scientific">Grifola frondosa</name>
    <name type="common">Maitake</name>
    <name type="synonym">Polyporus frondosus</name>
    <dbReference type="NCBI Taxonomy" id="5627"/>
    <lineage>
        <taxon>Eukaryota</taxon>
        <taxon>Fungi</taxon>
        <taxon>Dikarya</taxon>
        <taxon>Basidiomycota</taxon>
        <taxon>Agaricomycotina</taxon>
        <taxon>Agaricomycetes</taxon>
        <taxon>Polyporales</taxon>
        <taxon>Grifolaceae</taxon>
        <taxon>Grifola</taxon>
    </lineage>
</organism>
<name>A0A1C7MFH4_GRIFR</name>
<sequence length="66" mass="7151">MSPYRSSTPKTSAKYGASYVIFLSPGRPSQEHWSASLSRFAISHPHCHADVVVHASISQGPRLSSP</sequence>
<protein>
    <submittedName>
        <fullName evidence="1">Uncharacterized protein</fullName>
    </submittedName>
</protein>
<dbReference type="EMBL" id="LUGG01000004">
    <property type="protein sequence ID" value="OBZ75116.1"/>
    <property type="molecule type" value="Genomic_DNA"/>
</dbReference>
<evidence type="ECO:0000313" key="1">
    <source>
        <dbReference type="EMBL" id="OBZ75116.1"/>
    </source>
</evidence>
<proteinExistence type="predicted"/>
<dbReference type="AlphaFoldDB" id="A0A1C7MFH4"/>
<accession>A0A1C7MFH4</accession>
<keyword evidence="2" id="KW-1185">Reference proteome</keyword>